<keyword evidence="7 9" id="KW-0472">Membrane</keyword>
<evidence type="ECO:0000256" key="3">
    <source>
        <dbReference type="ARBA" id="ARBA00022692"/>
    </source>
</evidence>
<comment type="subcellular location">
    <subcellularLocation>
        <location evidence="1">Membrane</location>
        <topology evidence="1">Multi-pass membrane protein</topology>
    </subcellularLocation>
</comment>
<keyword evidence="4" id="KW-0547">Nucleotide-binding</keyword>
<keyword evidence="5" id="KW-0067">ATP-binding</keyword>
<dbReference type="VEuPathDB" id="CryptoDB:GNI_111030"/>
<organism evidence="11 12">
    <name type="scientific">Gregarina niphandrodes</name>
    <name type="common">Septate eugregarine</name>
    <dbReference type="NCBI Taxonomy" id="110365"/>
    <lineage>
        <taxon>Eukaryota</taxon>
        <taxon>Sar</taxon>
        <taxon>Alveolata</taxon>
        <taxon>Apicomplexa</taxon>
        <taxon>Conoidasida</taxon>
        <taxon>Gregarinasina</taxon>
        <taxon>Eugregarinorida</taxon>
        <taxon>Gregarinidae</taxon>
        <taxon>Gregarina</taxon>
    </lineage>
</organism>
<sequence length="955" mass="104881">MIELLTRVSFSATPGNVTAILGPSGCGKTTLLNVISDRATSGKVVEGGVYFNGNETRARKIPGGKVALLNANDRLLPYLSVRETLTFTAYLRMPDATKEERRARVDAILRDLALTHAQDTMIGGAWRKGLSSGEMRRCSIAMELMGNPSVLLLDEPTSGLDAVLAYEVVSILKTLAQKGRTVVCTLHQPRSSVGKLLDNVAVMAQGRIIFQGTMDESRQHFLASMGRDISLQGNYADGFLDIASNVPADHLETSRQSSDDVDHGREAGSVSAASYYESYEGSESQSETSRREASRRSVSRLSLEGKHGQAICERAADLYEESQYFRRVQEDIDESVAQKQPINVEKPKRNCVLRYLMQVYGVAFRTFRNSWNNPIAFLMSIVVQLAMGMFLGFIFFRLPYKFLPDQKPMYVGDANSPMMKLMESAPVRFLTEGVDGQGTNPFIDVIVDGVDGKGSDPFQTLFNSTVMYRLANMMPCAHSRLQLGQMTDIYGETDFTDYYKYWSGTGEGFQGLKSGNKFVIGEYNPPAIVSSVLQTLQFADYLFYNLPWRQAHAVCYNNYPDSYIACFGCHSEIGAFLDAASECTEIPEQPTNIMAPCSAKLDLAGVDVFGPDDTYLPNNAGGVRYPTEIPDKPTGKGSLRISSEQLARLRDTIADADTKGRRRRLQISGLMGGGIDLSSVLPGSVAGLIDAWEDYKEALAECTHPVCRKIVEGLNAESTGTSALDYAAVVGAVLNVAGALFFSVASLGFGAYDGLTGLCEDRPLINRELMNNTYKASAYFLGRTIGDFFFHLVPAFCLVTSFYLIVDLDKGPGGLWFARYLLVCLVLCTTAYAFSYFLSSISPSMEVAVIAAPLCLVVLICCSGFFVRDSAIPTSMNWLKYISFYRWGFFALILNQFPHGENYWGVPNSFNLALIGVGETSIWKCIGILIALGCAFRVLAYLGLKYTHRSIGVET</sequence>
<dbReference type="AlphaFoldDB" id="A0A023B3J7"/>
<protein>
    <submittedName>
        <fullName evidence="11">ABC transporter</fullName>
        <ecNumber evidence="11">3.6.3.28</ecNumber>
    </submittedName>
</protein>
<dbReference type="EC" id="3.6.3.28" evidence="11"/>
<keyword evidence="6 9" id="KW-1133">Transmembrane helix</keyword>
<evidence type="ECO:0000313" key="12">
    <source>
        <dbReference type="Proteomes" id="UP000019763"/>
    </source>
</evidence>
<name>A0A023B3J7_GRENI</name>
<feature type="transmembrane region" description="Helical" evidence="9">
    <location>
        <begin position="726"/>
        <end position="752"/>
    </location>
</feature>
<feature type="transmembrane region" description="Helical" evidence="9">
    <location>
        <begin position="818"/>
        <end position="841"/>
    </location>
</feature>
<evidence type="ECO:0000256" key="5">
    <source>
        <dbReference type="ARBA" id="ARBA00022840"/>
    </source>
</evidence>
<dbReference type="GO" id="GO:0140359">
    <property type="term" value="F:ABC-type transporter activity"/>
    <property type="evidence" value="ECO:0007669"/>
    <property type="project" value="InterPro"/>
</dbReference>
<feature type="transmembrane region" description="Helical" evidence="9">
    <location>
        <begin position="375"/>
        <end position="396"/>
    </location>
</feature>
<evidence type="ECO:0000256" key="7">
    <source>
        <dbReference type="ARBA" id="ARBA00023136"/>
    </source>
</evidence>
<dbReference type="InterPro" id="IPR003439">
    <property type="entry name" value="ABC_transporter-like_ATP-bd"/>
</dbReference>
<dbReference type="GO" id="GO:0005524">
    <property type="term" value="F:ATP binding"/>
    <property type="evidence" value="ECO:0007669"/>
    <property type="project" value="UniProtKB-KW"/>
</dbReference>
<dbReference type="Pfam" id="PF01061">
    <property type="entry name" value="ABC2_membrane"/>
    <property type="match status" value="1"/>
</dbReference>
<dbReference type="RefSeq" id="XP_011131497.1">
    <property type="nucleotide sequence ID" value="XM_011133195.1"/>
</dbReference>
<feature type="compositionally biased region" description="Low complexity" evidence="8">
    <location>
        <begin position="275"/>
        <end position="287"/>
    </location>
</feature>
<dbReference type="InterPro" id="IPR013525">
    <property type="entry name" value="ABC2_TM"/>
</dbReference>
<feature type="transmembrane region" description="Helical" evidence="9">
    <location>
        <begin position="921"/>
        <end position="944"/>
    </location>
</feature>
<evidence type="ECO:0000256" key="8">
    <source>
        <dbReference type="SAM" id="MobiDB-lite"/>
    </source>
</evidence>
<reference evidence="11" key="1">
    <citation type="submission" date="2013-12" db="EMBL/GenBank/DDBJ databases">
        <authorList>
            <person name="Omoto C.K."/>
            <person name="Sibley D."/>
            <person name="Venepally P."/>
            <person name="Hadjithomas M."/>
            <person name="Karamycheva S."/>
            <person name="Brunk B."/>
            <person name="Roos D."/>
            <person name="Caler E."/>
            <person name="Lorenzi H."/>
        </authorList>
    </citation>
    <scope>NUCLEOTIDE SEQUENCE</scope>
</reference>
<feature type="transmembrane region" description="Helical" evidence="9">
    <location>
        <begin position="847"/>
        <end position="866"/>
    </location>
</feature>
<dbReference type="PANTHER" id="PTHR48041">
    <property type="entry name" value="ABC TRANSPORTER G FAMILY MEMBER 28"/>
    <property type="match status" value="1"/>
</dbReference>
<keyword evidence="3 9" id="KW-0812">Transmembrane</keyword>
<gene>
    <name evidence="11" type="ORF">GNI_111030</name>
</gene>
<feature type="domain" description="ABC transporter" evidence="10">
    <location>
        <begin position="1"/>
        <end position="230"/>
    </location>
</feature>
<dbReference type="SUPFAM" id="SSF52540">
    <property type="entry name" value="P-loop containing nucleoside triphosphate hydrolases"/>
    <property type="match status" value="1"/>
</dbReference>
<dbReference type="InterPro" id="IPR003593">
    <property type="entry name" value="AAA+_ATPase"/>
</dbReference>
<dbReference type="PANTHER" id="PTHR48041:SF139">
    <property type="entry name" value="PROTEIN SCARLET"/>
    <property type="match status" value="1"/>
</dbReference>
<evidence type="ECO:0000313" key="11">
    <source>
        <dbReference type="EMBL" id="EZG55557.1"/>
    </source>
</evidence>
<evidence type="ECO:0000256" key="9">
    <source>
        <dbReference type="SAM" id="Phobius"/>
    </source>
</evidence>
<feature type="transmembrane region" description="Helical" evidence="9">
    <location>
        <begin position="788"/>
        <end position="806"/>
    </location>
</feature>
<dbReference type="SMART" id="SM00382">
    <property type="entry name" value="AAA"/>
    <property type="match status" value="1"/>
</dbReference>
<keyword evidence="11" id="KW-0378">Hydrolase</keyword>
<evidence type="ECO:0000256" key="4">
    <source>
        <dbReference type="ARBA" id="ARBA00022741"/>
    </source>
</evidence>
<proteinExistence type="predicted"/>
<dbReference type="Gene3D" id="3.40.50.300">
    <property type="entry name" value="P-loop containing nucleotide triphosphate hydrolases"/>
    <property type="match status" value="1"/>
</dbReference>
<comment type="caution">
    <text evidence="11">The sequence shown here is derived from an EMBL/GenBank/DDBJ whole genome shotgun (WGS) entry which is preliminary data.</text>
</comment>
<dbReference type="PROSITE" id="PS50893">
    <property type="entry name" value="ABC_TRANSPORTER_2"/>
    <property type="match status" value="1"/>
</dbReference>
<dbReference type="InterPro" id="IPR050352">
    <property type="entry name" value="ABCG_transporters"/>
</dbReference>
<dbReference type="eggNOG" id="KOG0061">
    <property type="taxonomic scope" value="Eukaryota"/>
</dbReference>
<evidence type="ECO:0000256" key="6">
    <source>
        <dbReference type="ARBA" id="ARBA00022989"/>
    </source>
</evidence>
<dbReference type="GO" id="GO:0016020">
    <property type="term" value="C:membrane"/>
    <property type="evidence" value="ECO:0007669"/>
    <property type="project" value="UniProtKB-SubCell"/>
</dbReference>
<keyword evidence="12" id="KW-1185">Reference proteome</keyword>
<dbReference type="GeneID" id="22913917"/>
<accession>A0A023B3J7</accession>
<dbReference type="InterPro" id="IPR027417">
    <property type="entry name" value="P-loop_NTPase"/>
</dbReference>
<evidence type="ECO:0000259" key="10">
    <source>
        <dbReference type="PROSITE" id="PS50893"/>
    </source>
</evidence>
<dbReference type="Pfam" id="PF00005">
    <property type="entry name" value="ABC_tran"/>
    <property type="match status" value="1"/>
</dbReference>
<keyword evidence="2" id="KW-0813">Transport</keyword>
<dbReference type="Proteomes" id="UP000019763">
    <property type="component" value="Unassembled WGS sequence"/>
</dbReference>
<dbReference type="EMBL" id="AFNH02000830">
    <property type="protein sequence ID" value="EZG55557.1"/>
    <property type="molecule type" value="Genomic_DNA"/>
</dbReference>
<dbReference type="GO" id="GO:0016887">
    <property type="term" value="F:ATP hydrolysis activity"/>
    <property type="evidence" value="ECO:0007669"/>
    <property type="project" value="InterPro"/>
</dbReference>
<evidence type="ECO:0000256" key="2">
    <source>
        <dbReference type="ARBA" id="ARBA00022448"/>
    </source>
</evidence>
<evidence type="ECO:0000256" key="1">
    <source>
        <dbReference type="ARBA" id="ARBA00004141"/>
    </source>
</evidence>
<feature type="region of interest" description="Disordered" evidence="8">
    <location>
        <begin position="275"/>
        <end position="301"/>
    </location>
</feature>
<dbReference type="OrthoDB" id="184675at2759"/>